<dbReference type="STRING" id="1298598.JCM21714_3300"/>
<evidence type="ECO:0000259" key="2">
    <source>
        <dbReference type="PROSITE" id="PS50164"/>
    </source>
</evidence>
<accession>W4VN37</accession>
<organism evidence="3 4">
    <name type="scientific">Gracilibacillus boraciitolerans JCM 21714</name>
    <dbReference type="NCBI Taxonomy" id="1298598"/>
    <lineage>
        <taxon>Bacteria</taxon>
        <taxon>Bacillati</taxon>
        <taxon>Bacillota</taxon>
        <taxon>Bacilli</taxon>
        <taxon>Bacillales</taxon>
        <taxon>Bacillaceae</taxon>
        <taxon>Gracilibacillus</taxon>
    </lineage>
</organism>
<dbReference type="Proteomes" id="UP000019102">
    <property type="component" value="Unassembled WGS sequence"/>
</dbReference>
<dbReference type="EMBL" id="BAVS01000020">
    <property type="protein sequence ID" value="GAE94164.1"/>
    <property type="molecule type" value="Genomic_DNA"/>
</dbReference>
<protein>
    <recommendedName>
        <fullName evidence="2">GIY-YIG domain-containing protein</fullName>
    </recommendedName>
</protein>
<dbReference type="InterPro" id="IPR000305">
    <property type="entry name" value="GIY-YIG_endonuc"/>
</dbReference>
<dbReference type="PROSITE" id="PS50164">
    <property type="entry name" value="GIY_YIG"/>
    <property type="match status" value="1"/>
</dbReference>
<dbReference type="PANTHER" id="PTHR34477">
    <property type="entry name" value="UPF0213 PROTEIN YHBQ"/>
    <property type="match status" value="1"/>
</dbReference>
<evidence type="ECO:0000313" key="4">
    <source>
        <dbReference type="Proteomes" id="UP000019102"/>
    </source>
</evidence>
<evidence type="ECO:0000313" key="3">
    <source>
        <dbReference type="EMBL" id="GAE94164.1"/>
    </source>
</evidence>
<gene>
    <name evidence="3" type="ORF">JCM21714_3300</name>
</gene>
<sequence length="70" mass="7889">MHENGKGGAKYTRGRAPFQLKFQKCCASKSEALQLEASIKKLSKRNKMLLIKEKQLEGYGADENTKELSE</sequence>
<comment type="similarity">
    <text evidence="1">Belongs to the UPF0213 family.</text>
</comment>
<evidence type="ECO:0000256" key="1">
    <source>
        <dbReference type="ARBA" id="ARBA00007435"/>
    </source>
</evidence>
<reference evidence="3 4" key="1">
    <citation type="journal article" date="2014" name="Genome Announc.">
        <title>Draft Genome Sequence of the Boron-Tolerant and Moderately Halotolerant Bacterium Gracilibacillus boraciitolerans JCM 21714T.</title>
        <authorList>
            <person name="Ahmed I."/>
            <person name="Oshima K."/>
            <person name="Suda W."/>
            <person name="Kitamura K."/>
            <person name="Iida T."/>
            <person name="Ohmori Y."/>
            <person name="Fujiwara T."/>
            <person name="Hattori M."/>
            <person name="Ohkuma M."/>
        </authorList>
    </citation>
    <scope>NUCLEOTIDE SEQUENCE [LARGE SCALE GENOMIC DNA]</scope>
    <source>
        <strain evidence="3 4">JCM 21714</strain>
    </source>
</reference>
<dbReference type="AlphaFoldDB" id="W4VN37"/>
<dbReference type="Gene3D" id="3.40.1440.10">
    <property type="entry name" value="GIY-YIG endonuclease"/>
    <property type="match status" value="1"/>
</dbReference>
<name>W4VN37_9BACI</name>
<dbReference type="Pfam" id="PF01541">
    <property type="entry name" value="GIY-YIG"/>
    <property type="match status" value="1"/>
</dbReference>
<dbReference type="PANTHER" id="PTHR34477:SF1">
    <property type="entry name" value="UPF0213 PROTEIN YHBQ"/>
    <property type="match status" value="1"/>
</dbReference>
<keyword evidence="4" id="KW-1185">Reference proteome</keyword>
<feature type="domain" description="GIY-YIG" evidence="2">
    <location>
        <begin position="1"/>
        <end position="52"/>
    </location>
</feature>
<dbReference type="InterPro" id="IPR050190">
    <property type="entry name" value="UPF0213_domain"/>
</dbReference>
<proteinExistence type="inferred from homology"/>
<comment type="caution">
    <text evidence="3">The sequence shown here is derived from an EMBL/GenBank/DDBJ whole genome shotgun (WGS) entry which is preliminary data.</text>
</comment>
<dbReference type="eggNOG" id="COG2827">
    <property type="taxonomic scope" value="Bacteria"/>
</dbReference>
<dbReference type="InterPro" id="IPR035901">
    <property type="entry name" value="GIY-YIG_endonuc_sf"/>
</dbReference>